<evidence type="ECO:0000313" key="2">
    <source>
        <dbReference type="Proteomes" id="UP000199577"/>
    </source>
</evidence>
<dbReference type="EMBL" id="FOLL01000001">
    <property type="protein sequence ID" value="SFB86975.1"/>
    <property type="molecule type" value="Genomic_DNA"/>
</dbReference>
<reference evidence="1 2" key="1">
    <citation type="submission" date="2016-10" db="EMBL/GenBank/DDBJ databases">
        <authorList>
            <person name="de Groot N.N."/>
        </authorList>
    </citation>
    <scope>NUCLEOTIDE SEQUENCE [LARGE SCALE GENOMIC DNA]</scope>
    <source>
        <strain evidence="1 2">DSM 22900</strain>
    </source>
</reference>
<organism evidence="1 2">
    <name type="scientific">Parapedobacter composti</name>
    <dbReference type="NCBI Taxonomy" id="623281"/>
    <lineage>
        <taxon>Bacteria</taxon>
        <taxon>Pseudomonadati</taxon>
        <taxon>Bacteroidota</taxon>
        <taxon>Sphingobacteriia</taxon>
        <taxon>Sphingobacteriales</taxon>
        <taxon>Sphingobacteriaceae</taxon>
        <taxon>Parapedobacter</taxon>
    </lineage>
</organism>
<keyword evidence="2" id="KW-1185">Reference proteome</keyword>
<name>A0A1I1EIM4_9SPHI</name>
<accession>A0A1I1EIM4</accession>
<gene>
    <name evidence="1" type="ORF">SAMN05421747_101610</name>
</gene>
<dbReference type="AlphaFoldDB" id="A0A1I1EIM4"/>
<protein>
    <submittedName>
        <fullName evidence="1">Uncharacterized protein</fullName>
    </submittedName>
</protein>
<dbReference type="Proteomes" id="UP000199577">
    <property type="component" value="Unassembled WGS sequence"/>
</dbReference>
<sequence length="64" mass="7437">MVGTFREVVEAPHLQELCEQPPPHLSLLHFLQDLPLQPFLCSDFLDFSFEQEDCSVFVEFLEQA</sequence>
<proteinExistence type="predicted"/>
<evidence type="ECO:0000313" key="1">
    <source>
        <dbReference type="EMBL" id="SFB86975.1"/>
    </source>
</evidence>